<dbReference type="PIRSF" id="PIRSF001220">
    <property type="entry name" value="L-ASNase_gatD"/>
    <property type="match status" value="1"/>
</dbReference>
<dbReference type="EMBL" id="JSVA01000004">
    <property type="protein sequence ID" value="KOF04071.1"/>
    <property type="molecule type" value="Genomic_DNA"/>
</dbReference>
<feature type="active site" description="O-isoaspartyl threonine intermediate" evidence="1">
    <location>
        <position position="11"/>
    </location>
</feature>
<keyword evidence="4" id="KW-1185">Reference proteome</keyword>
<dbReference type="SUPFAM" id="SSF53774">
    <property type="entry name" value="Glutaminase/Asparaginase"/>
    <property type="match status" value="1"/>
</dbReference>
<gene>
    <name evidence="3" type="ORF">OB69_03530</name>
</gene>
<dbReference type="RefSeq" id="WP_053222303.1">
    <property type="nucleotide sequence ID" value="NZ_JSVA01000004.1"/>
</dbReference>
<feature type="domain" description="L-asparaginase N-terminal" evidence="2">
    <location>
        <begin position="2"/>
        <end position="155"/>
    </location>
</feature>
<dbReference type="OrthoDB" id="9788068at2"/>
<dbReference type="InterPro" id="IPR027474">
    <property type="entry name" value="L-asparaginase_N"/>
</dbReference>
<evidence type="ECO:0000259" key="2">
    <source>
        <dbReference type="Pfam" id="PF00710"/>
    </source>
</evidence>
<dbReference type="PROSITE" id="PS51732">
    <property type="entry name" value="ASN_GLN_ASE_3"/>
    <property type="match status" value="1"/>
</dbReference>
<dbReference type="InterPro" id="IPR036152">
    <property type="entry name" value="Asp/glu_Ase-like_sf"/>
</dbReference>
<dbReference type="Pfam" id="PF00710">
    <property type="entry name" value="Asparaginase"/>
    <property type="match status" value="1"/>
</dbReference>
<dbReference type="Gene3D" id="3.40.50.1170">
    <property type="entry name" value="L-asparaginase, N-terminal domain"/>
    <property type="match status" value="1"/>
</dbReference>
<evidence type="ECO:0000313" key="4">
    <source>
        <dbReference type="Proteomes" id="UP000036908"/>
    </source>
</evidence>
<evidence type="ECO:0000313" key="3">
    <source>
        <dbReference type="EMBL" id="KOF04071.1"/>
    </source>
</evidence>
<dbReference type="InterPro" id="IPR037152">
    <property type="entry name" value="L-asparaginase_N_sf"/>
</dbReference>
<dbReference type="AlphaFoldDB" id="A0A0L8APB0"/>
<protein>
    <recommendedName>
        <fullName evidence="2">L-asparaginase N-terminal domain-containing protein</fullName>
    </recommendedName>
</protein>
<evidence type="ECO:0000256" key="1">
    <source>
        <dbReference type="PIRSR" id="PIRSR001220-1"/>
    </source>
</evidence>
<accession>A0A0L8APB0</accession>
<dbReference type="PIRSF" id="PIRSF500176">
    <property type="entry name" value="L_ASNase"/>
    <property type="match status" value="1"/>
</dbReference>
<reference evidence="4" key="1">
    <citation type="submission" date="2014-11" db="EMBL/GenBank/DDBJ databases">
        <title>Genome sequencing of Roseivirga sp. D-25.</title>
        <authorList>
            <person name="Selvaratnam C."/>
            <person name="Thevarajoo S."/>
            <person name="Goh K.M."/>
            <person name="Eee R."/>
            <person name="Chan K.-G."/>
            <person name="Chong C.S."/>
        </authorList>
    </citation>
    <scope>NUCLEOTIDE SEQUENCE [LARGE SCALE GENOMIC DNA]</scope>
    <source>
        <strain evidence="4">D-25</strain>
    </source>
</reference>
<proteinExistence type="predicted"/>
<dbReference type="GO" id="GO:0004067">
    <property type="term" value="F:asparaginase activity"/>
    <property type="evidence" value="ECO:0007669"/>
    <property type="project" value="UniProtKB-UniRule"/>
</dbReference>
<name>A0A0L8APB0_9BACT</name>
<sequence>MKVLFIQAGGTIDKDYPKLNKGYAFEIGEPAISRILERNFLGFDYEIVSLMKKDSLDMTDQDRSKIRDYCMASEYAKIVITHGSDTLVETAKVIGQIKGKTIILTAAYRPERFSNSDADFNIGVAVGGLNNISEGTFIAMNGLLIPPGQCYKNEKTGRFQQR</sequence>
<dbReference type="PRINTS" id="PR00139">
    <property type="entry name" value="ASNGLNASE"/>
</dbReference>
<comment type="caution">
    <text evidence="3">The sequence shown here is derived from an EMBL/GenBank/DDBJ whole genome shotgun (WGS) entry which is preliminary data.</text>
</comment>
<dbReference type="InterPro" id="IPR006034">
    <property type="entry name" value="Asparaginase/glutaminase-like"/>
</dbReference>
<organism evidence="3 4">
    <name type="scientific">Roseivirga seohaensis subsp. aquiponti</name>
    <dbReference type="NCBI Taxonomy" id="1566026"/>
    <lineage>
        <taxon>Bacteria</taxon>
        <taxon>Pseudomonadati</taxon>
        <taxon>Bacteroidota</taxon>
        <taxon>Cytophagia</taxon>
        <taxon>Cytophagales</taxon>
        <taxon>Roseivirgaceae</taxon>
        <taxon>Roseivirga</taxon>
    </lineage>
</organism>
<dbReference type="Proteomes" id="UP000036908">
    <property type="component" value="Unassembled WGS sequence"/>
</dbReference>
<dbReference type="PATRIC" id="fig|1566026.4.peg.2477"/>